<keyword evidence="9" id="KW-0411">Iron-sulfur</keyword>
<comment type="cofactor">
    <cofactor evidence="1">
        <name>FMN</name>
        <dbReference type="ChEBI" id="CHEBI:58210"/>
    </cofactor>
</comment>
<dbReference type="CDD" id="cd02803">
    <property type="entry name" value="OYE_like_FMN_family"/>
    <property type="match status" value="1"/>
</dbReference>
<dbReference type="PRINTS" id="PR00469">
    <property type="entry name" value="PNDRDTASEII"/>
</dbReference>
<evidence type="ECO:0000256" key="7">
    <source>
        <dbReference type="ARBA" id="ARBA00023002"/>
    </source>
</evidence>
<keyword evidence="13" id="KW-1185">Reference proteome</keyword>
<sequence>MFKKLFHPYKINQCVIPNRLVVPAMVANYCHRDGTASDKYIAYHEEKAKGGWGLIFTEDYAINEHAMGYQFIAGLWNDEQISSHKKLTDTIHQYESKIFAQIYHAGRQSSSRVNGGMQPVAPSAIPCPWLQEMPRALTISEIQQLVQDFGNCARRVKLAGFDGVEIHAGHGYLIAEFLSPYANKRIDQYGGHFDNRVRFLQEVYQAVRQQVGADFPITVRFSADEGVVGGRDISEARVLAQLLEKWGVDALNVSVGAYGDRNKYGTVSPMYVGHAWTVSLAEEIKQLVQIPVITVNRINDPRMADTILAMGKADFIAMGRGSLADPHLPNKAKAGDLASIRYCIGCMQGCTGSLYHGAPFTCLVNPSLGREGELDYSKVDEPKRVYIAGGGPAGMEAARSAALRGHHVTLFEKNASLGGQFRSAAFPPGKGELATYTGWLVRELAKHDVQVLCNTTLTKTLVEQGEPDVVIVATGGNPSLPPIKGIHRPHVVLAEDVLLGNVTVGQRVVVAGGGEVGGETAAHLAMQQKEVTLVELRDKLLIELDGVSKVHLQALLNDYDVASCLNTRVTEITETEVRVENERGQYALQADTVVIALGYTPATALIEELRGGAHHTVVIGGAVKTSNALVAAREGFDTGMSIV</sequence>
<dbReference type="PRINTS" id="PR00368">
    <property type="entry name" value="FADPNR"/>
</dbReference>
<evidence type="ECO:0000256" key="1">
    <source>
        <dbReference type="ARBA" id="ARBA00001917"/>
    </source>
</evidence>
<dbReference type="EMBL" id="JQOF01000007">
    <property type="protein sequence ID" value="KGA41635.1"/>
    <property type="molecule type" value="Genomic_DNA"/>
</dbReference>
<dbReference type="SUPFAM" id="SSF51905">
    <property type="entry name" value="FAD/NAD(P)-binding domain"/>
    <property type="match status" value="1"/>
</dbReference>
<evidence type="ECO:0000313" key="12">
    <source>
        <dbReference type="EMBL" id="KGA41635.1"/>
    </source>
</evidence>
<proteinExistence type="inferred from homology"/>
<dbReference type="PANTHER" id="PTHR42917:SF2">
    <property type="entry name" value="2,4-DIENOYL-COA REDUCTASE [(2E)-ENOYL-COA-PRODUCING]"/>
    <property type="match status" value="1"/>
</dbReference>
<evidence type="ECO:0000256" key="2">
    <source>
        <dbReference type="ARBA" id="ARBA00001966"/>
    </source>
</evidence>
<evidence type="ECO:0000259" key="11">
    <source>
        <dbReference type="Pfam" id="PF07992"/>
    </source>
</evidence>
<dbReference type="InterPro" id="IPR001155">
    <property type="entry name" value="OxRdtase_FMN_N"/>
</dbReference>
<evidence type="ECO:0008006" key="14">
    <source>
        <dbReference type="Google" id="ProtNLM"/>
    </source>
</evidence>
<dbReference type="InterPro" id="IPR051793">
    <property type="entry name" value="NADH:flavin_oxidoreductase"/>
</dbReference>
<keyword evidence="7" id="KW-0560">Oxidoreductase</keyword>
<evidence type="ECO:0000256" key="8">
    <source>
        <dbReference type="ARBA" id="ARBA00023004"/>
    </source>
</evidence>
<keyword evidence="4" id="KW-0285">Flavoprotein</keyword>
<dbReference type="RefSeq" id="WP_039489164.1">
    <property type="nucleotide sequence ID" value="NZ_JADOXW010000007.1"/>
</dbReference>
<evidence type="ECO:0000256" key="6">
    <source>
        <dbReference type="ARBA" id="ARBA00022723"/>
    </source>
</evidence>
<comment type="cofactor">
    <cofactor evidence="2">
        <name>[4Fe-4S] cluster</name>
        <dbReference type="ChEBI" id="CHEBI:49883"/>
    </cofactor>
</comment>
<evidence type="ECO:0000256" key="5">
    <source>
        <dbReference type="ARBA" id="ARBA00022643"/>
    </source>
</evidence>
<dbReference type="Gene3D" id="3.50.50.60">
    <property type="entry name" value="FAD/NAD(P)-binding domain"/>
    <property type="match status" value="1"/>
</dbReference>
<dbReference type="Pfam" id="PF00724">
    <property type="entry name" value="Oxidored_FMN"/>
    <property type="match status" value="1"/>
</dbReference>
<reference evidence="12 13" key="1">
    <citation type="submission" date="2014-08" db="EMBL/GenBank/DDBJ databases">
        <title>Genome sequences of NCPPB Pectobacterium isolates.</title>
        <authorList>
            <person name="Glover R.H."/>
            <person name="Sapp M."/>
            <person name="Elphinstone J."/>
        </authorList>
    </citation>
    <scope>NUCLEOTIDE SEQUENCE [LARGE SCALE GENOMIC DNA]</scope>
    <source>
        <strain evidence="12 13">NCPPB3841</strain>
    </source>
</reference>
<protein>
    <recommendedName>
        <fullName evidence="14">NADH:flavin oxidoreductase</fullName>
    </recommendedName>
</protein>
<dbReference type="Gene3D" id="3.20.20.70">
    <property type="entry name" value="Aldolase class I"/>
    <property type="match status" value="1"/>
</dbReference>
<feature type="domain" description="NADH:flavin oxidoreductase/NADH oxidase N-terminal" evidence="10">
    <location>
        <begin position="4"/>
        <end position="335"/>
    </location>
</feature>
<keyword evidence="6" id="KW-0479">Metal-binding</keyword>
<comment type="similarity">
    <text evidence="3">In the N-terminal section; belongs to the NADH:flavin oxidoreductase/NADH oxidase family.</text>
</comment>
<dbReference type="Proteomes" id="UP000029447">
    <property type="component" value="Unassembled WGS sequence"/>
</dbReference>
<evidence type="ECO:0000256" key="9">
    <source>
        <dbReference type="ARBA" id="ARBA00023014"/>
    </source>
</evidence>
<dbReference type="InterPro" id="IPR036188">
    <property type="entry name" value="FAD/NAD-bd_sf"/>
</dbReference>
<dbReference type="Gene3D" id="3.40.50.720">
    <property type="entry name" value="NAD(P)-binding Rossmann-like Domain"/>
    <property type="match status" value="1"/>
</dbReference>
<dbReference type="InterPro" id="IPR013785">
    <property type="entry name" value="Aldolase_TIM"/>
</dbReference>
<evidence type="ECO:0000256" key="4">
    <source>
        <dbReference type="ARBA" id="ARBA00022630"/>
    </source>
</evidence>
<keyword evidence="8" id="KW-0408">Iron</keyword>
<dbReference type="PANTHER" id="PTHR42917">
    <property type="entry name" value="2,4-DIENOYL-COA REDUCTASE"/>
    <property type="match status" value="1"/>
</dbReference>
<dbReference type="SUPFAM" id="SSF51395">
    <property type="entry name" value="FMN-linked oxidoreductases"/>
    <property type="match status" value="1"/>
</dbReference>
<dbReference type="Pfam" id="PF07992">
    <property type="entry name" value="Pyr_redox_2"/>
    <property type="match status" value="1"/>
</dbReference>
<evidence type="ECO:0000313" key="13">
    <source>
        <dbReference type="Proteomes" id="UP000029447"/>
    </source>
</evidence>
<organism evidence="12 13">
    <name type="scientific">Pectobacterium odoriferum</name>
    <dbReference type="NCBI Taxonomy" id="78398"/>
    <lineage>
        <taxon>Bacteria</taxon>
        <taxon>Pseudomonadati</taxon>
        <taxon>Pseudomonadota</taxon>
        <taxon>Gammaproteobacteria</taxon>
        <taxon>Enterobacterales</taxon>
        <taxon>Pectobacteriaceae</taxon>
        <taxon>Pectobacterium</taxon>
    </lineage>
</organism>
<evidence type="ECO:0000256" key="3">
    <source>
        <dbReference type="ARBA" id="ARBA00011048"/>
    </source>
</evidence>
<evidence type="ECO:0000259" key="10">
    <source>
        <dbReference type="Pfam" id="PF00724"/>
    </source>
</evidence>
<keyword evidence="5" id="KW-0288">FMN</keyword>
<dbReference type="InterPro" id="IPR023753">
    <property type="entry name" value="FAD/NAD-binding_dom"/>
</dbReference>
<name>A0ABR4VQK6_9GAMM</name>
<comment type="caution">
    <text evidence="12">The sequence shown here is derived from an EMBL/GenBank/DDBJ whole genome shotgun (WGS) entry which is preliminary data.</text>
</comment>
<gene>
    <name evidence="12" type="ORF">KU75_10285</name>
</gene>
<feature type="domain" description="FAD/NAD(P)-binding" evidence="11">
    <location>
        <begin position="384"/>
        <end position="608"/>
    </location>
</feature>
<accession>A0ABR4VQK6</accession>